<organism evidence="2 3">
    <name type="scientific">Actibacterium atlanticum</name>
    <dbReference type="NCBI Taxonomy" id="1461693"/>
    <lineage>
        <taxon>Bacteria</taxon>
        <taxon>Pseudomonadati</taxon>
        <taxon>Pseudomonadota</taxon>
        <taxon>Alphaproteobacteria</taxon>
        <taxon>Rhodobacterales</taxon>
        <taxon>Roseobacteraceae</taxon>
        <taxon>Actibacterium</taxon>
    </lineage>
</organism>
<name>A0A058ZJY1_9RHOB</name>
<sequence>MRWPVSVGKEKGDFGKGVSNFSEDNLMTTSAQPQTDRPNPAVIAAQNDAFRRFACLGIKPDQPIQGRLVVTQSMMEAGDGFVNAAVQAVGAFDTFEPENDPEGWHDFGAVEIQGETVFWKVDLYEADTDFRYGAEAPDDLETTMRVLTIMMARDW</sequence>
<proteinExistence type="predicted"/>
<gene>
    <name evidence="2" type="ORF">ATO10_14074</name>
</gene>
<evidence type="ECO:0000256" key="1">
    <source>
        <dbReference type="SAM" id="MobiDB-lite"/>
    </source>
</evidence>
<dbReference type="Pfam" id="PF12599">
    <property type="entry name" value="DUF3768"/>
    <property type="match status" value="1"/>
</dbReference>
<comment type="caution">
    <text evidence="2">The sequence shown here is derived from an EMBL/GenBank/DDBJ whole genome shotgun (WGS) entry which is preliminary data.</text>
</comment>
<accession>A0A058ZJY1</accession>
<dbReference type="InterPro" id="IPR022243">
    <property type="entry name" value="DUF3768"/>
</dbReference>
<evidence type="ECO:0000313" key="3">
    <source>
        <dbReference type="Proteomes" id="UP000024836"/>
    </source>
</evidence>
<protein>
    <recommendedName>
        <fullName evidence="4">DUF3768 domain-containing protein</fullName>
    </recommendedName>
</protein>
<dbReference type="EMBL" id="AQQY01000011">
    <property type="protein sequence ID" value="KCV81106.1"/>
    <property type="molecule type" value="Genomic_DNA"/>
</dbReference>
<feature type="region of interest" description="Disordered" evidence="1">
    <location>
        <begin position="1"/>
        <end position="24"/>
    </location>
</feature>
<dbReference type="Proteomes" id="UP000024836">
    <property type="component" value="Unassembled WGS sequence"/>
</dbReference>
<evidence type="ECO:0000313" key="2">
    <source>
        <dbReference type="EMBL" id="KCV81106.1"/>
    </source>
</evidence>
<dbReference type="eggNOG" id="ENOG5032YTM">
    <property type="taxonomic scope" value="Bacteria"/>
</dbReference>
<dbReference type="STRING" id="1461693.ATO10_14074"/>
<dbReference type="PATRIC" id="fig|1461693.3.peg.2843"/>
<dbReference type="AlphaFoldDB" id="A0A058ZJY1"/>
<evidence type="ECO:0008006" key="4">
    <source>
        <dbReference type="Google" id="ProtNLM"/>
    </source>
</evidence>
<keyword evidence="3" id="KW-1185">Reference proteome</keyword>
<reference evidence="2 3" key="1">
    <citation type="submission" date="2013-04" db="EMBL/GenBank/DDBJ databases">
        <title>Shimia sp. 22II-S11-Z10 Genome Sequencing.</title>
        <authorList>
            <person name="Lai Q."/>
            <person name="Li G."/>
            <person name="Shao Z."/>
        </authorList>
    </citation>
    <scope>NUCLEOTIDE SEQUENCE [LARGE SCALE GENOMIC DNA]</scope>
    <source>
        <strain evidence="3">22II-S11-Z10</strain>
    </source>
</reference>